<gene>
    <name evidence="1" type="ORF">F503_03964</name>
</gene>
<dbReference type="Proteomes" id="UP000016923">
    <property type="component" value="Unassembled WGS sequence"/>
</dbReference>
<sequence length="126" mass="14313">MSLANITLVEDFREFQQTVRAIVTSAVLALVGMLEHLGAYHGKLLYDQLDYVRTMAKVTDERFRALTTEMDNMQPTASNPSFITDILSLIKNQKKAKRDSADFKATEAYIIERLRIQDLPVPPPLQ</sequence>
<dbReference type="EMBL" id="KE148180">
    <property type="protein sequence ID" value="EPE02379.1"/>
    <property type="molecule type" value="Genomic_DNA"/>
</dbReference>
<evidence type="ECO:0000313" key="1">
    <source>
        <dbReference type="EMBL" id="EPE02379.1"/>
    </source>
</evidence>
<accession>S3BME0</accession>
<organism evidence="1 2">
    <name type="scientific">Ophiostoma piceae (strain UAMH 11346)</name>
    <name type="common">Sap stain fungus</name>
    <dbReference type="NCBI Taxonomy" id="1262450"/>
    <lineage>
        <taxon>Eukaryota</taxon>
        <taxon>Fungi</taxon>
        <taxon>Dikarya</taxon>
        <taxon>Ascomycota</taxon>
        <taxon>Pezizomycotina</taxon>
        <taxon>Sordariomycetes</taxon>
        <taxon>Sordariomycetidae</taxon>
        <taxon>Ophiostomatales</taxon>
        <taxon>Ophiostomataceae</taxon>
        <taxon>Ophiostoma</taxon>
    </lineage>
</organism>
<proteinExistence type="predicted"/>
<reference evidence="1 2" key="1">
    <citation type="journal article" date="2013" name="BMC Genomics">
        <title>The genome and transcriptome of the pine saprophyte Ophiostoma piceae, and a comparison with the bark beetle-associated pine pathogen Grosmannia clavigera.</title>
        <authorList>
            <person name="Haridas S."/>
            <person name="Wang Y."/>
            <person name="Lim L."/>
            <person name="Massoumi Alamouti S."/>
            <person name="Jackman S."/>
            <person name="Docking R."/>
            <person name="Robertson G."/>
            <person name="Birol I."/>
            <person name="Bohlmann J."/>
            <person name="Breuil C."/>
        </authorList>
    </citation>
    <scope>NUCLEOTIDE SEQUENCE [LARGE SCALE GENOMIC DNA]</scope>
    <source>
        <strain evidence="1 2">UAMH 11346</strain>
    </source>
</reference>
<protein>
    <submittedName>
        <fullName evidence="1">Uncharacterized protein</fullName>
    </submittedName>
</protein>
<keyword evidence="2" id="KW-1185">Reference proteome</keyword>
<evidence type="ECO:0000313" key="2">
    <source>
        <dbReference type="Proteomes" id="UP000016923"/>
    </source>
</evidence>
<dbReference type="VEuPathDB" id="FungiDB:F503_03964"/>
<dbReference type="HOGENOM" id="CLU_1982226_0_0_1"/>
<name>S3BME0_OPHP1</name>
<dbReference type="AlphaFoldDB" id="S3BME0"/>